<dbReference type="SUPFAM" id="SSF56300">
    <property type="entry name" value="Metallo-dependent phosphatases"/>
    <property type="match status" value="1"/>
</dbReference>
<reference evidence="2 3" key="1">
    <citation type="journal article" date="2014" name="BMC Genomics">
        <title>Genome sequencing of four Aureobasidium pullulans varieties: biotechnological potential, stress tolerance, and description of new species.</title>
        <authorList>
            <person name="Gostin Ar C."/>
            <person name="Ohm R.A."/>
            <person name="Kogej T."/>
            <person name="Sonjak S."/>
            <person name="Turk M."/>
            <person name="Zajc J."/>
            <person name="Zalar P."/>
            <person name="Grube M."/>
            <person name="Sun H."/>
            <person name="Han J."/>
            <person name="Sharma A."/>
            <person name="Chiniquy J."/>
            <person name="Ngan C.Y."/>
            <person name="Lipzen A."/>
            <person name="Barry K."/>
            <person name="Grigoriev I.V."/>
            <person name="Gunde-Cimerman N."/>
        </authorList>
    </citation>
    <scope>NUCLEOTIDE SEQUENCE [LARGE SCALE GENOMIC DNA]</scope>
    <source>
        <strain evidence="2 3">EXF-2481</strain>
    </source>
</reference>
<dbReference type="EMBL" id="KL584794">
    <property type="protein sequence ID" value="KEQ90292.1"/>
    <property type="molecule type" value="Genomic_DNA"/>
</dbReference>
<proteinExistence type="predicted"/>
<evidence type="ECO:0000259" key="1">
    <source>
        <dbReference type="Pfam" id="PF00149"/>
    </source>
</evidence>
<name>A0A074Y7U7_AURSE</name>
<dbReference type="InterPro" id="IPR029052">
    <property type="entry name" value="Metallo-depent_PP-like"/>
</dbReference>
<dbReference type="PANTHER" id="PTHR12905:SF0">
    <property type="entry name" value="CALCINEURIN-LIKE PHOSPHOESTERASE DOMAIN-CONTAINING PROTEIN"/>
    <property type="match status" value="1"/>
</dbReference>
<dbReference type="InParanoid" id="A0A074Y7U7"/>
<dbReference type="GeneID" id="25371064"/>
<dbReference type="OMA" id="IKTRICM"/>
<dbReference type="Pfam" id="PF00149">
    <property type="entry name" value="Metallophos"/>
    <property type="match status" value="1"/>
</dbReference>
<keyword evidence="3" id="KW-1185">Reference proteome</keyword>
<dbReference type="OrthoDB" id="630188at2759"/>
<dbReference type="RefSeq" id="XP_013338799.1">
    <property type="nucleotide sequence ID" value="XM_013483345.1"/>
</dbReference>
<dbReference type="Proteomes" id="UP000030641">
    <property type="component" value="Unassembled WGS sequence"/>
</dbReference>
<gene>
    <name evidence="2" type="ORF">AUEXF2481DRAFT_71586</name>
</gene>
<dbReference type="HOGENOM" id="CLU_041441_2_1_1"/>
<dbReference type="CDD" id="cd07379">
    <property type="entry name" value="MPP_239FB"/>
    <property type="match status" value="1"/>
</dbReference>
<dbReference type="AlphaFoldDB" id="A0A074Y7U7"/>
<dbReference type="InterPro" id="IPR051693">
    <property type="entry name" value="UPF0046_metallophosphoest"/>
</dbReference>
<dbReference type="InterPro" id="IPR004843">
    <property type="entry name" value="Calcineurin-like_PHP"/>
</dbReference>
<dbReference type="Gene3D" id="3.60.21.10">
    <property type="match status" value="1"/>
</dbReference>
<accession>A0A074Y7U7</accession>
<sequence length="335" mass="37508">MPPSGTVKTRILIISDTHSTPLETPSASQPFRHPLPSADVLIHCGDLTMEGLTSEYRKTLDMLAAIDAPVKLVIAGNHDRTLDKEWMRTHERMLWGKKWRETYEEAREIWFGKNGRARKEGVTMLEEGLHEIDVGNGTILTLHASPYQPEFYDWAFPYQKHQDRYNPPSNTLSDAENIAVNPISSFSEKAIDVICTHGPPWKHGDITAHGNVGCPHLLTAVSRAKPLIHCFGHIHEGWGAETVTWDKATESSETETIAQFKAEGWKKHIKRTEGVKVTEKEVKSKRAVFVDGTKEGGKEIRRGEQTLMVNAAIMDVGYDPVNAAFVVDLDLPVKN</sequence>
<dbReference type="PANTHER" id="PTHR12905">
    <property type="entry name" value="METALLOPHOSPHOESTERASE"/>
    <property type="match status" value="1"/>
</dbReference>
<organism evidence="2 3">
    <name type="scientific">Aureobasidium subglaciale (strain EXF-2481)</name>
    <name type="common">Aureobasidium pullulans var. subglaciale</name>
    <dbReference type="NCBI Taxonomy" id="1043005"/>
    <lineage>
        <taxon>Eukaryota</taxon>
        <taxon>Fungi</taxon>
        <taxon>Dikarya</taxon>
        <taxon>Ascomycota</taxon>
        <taxon>Pezizomycotina</taxon>
        <taxon>Dothideomycetes</taxon>
        <taxon>Dothideomycetidae</taxon>
        <taxon>Dothideales</taxon>
        <taxon>Saccotheciaceae</taxon>
        <taxon>Aureobasidium</taxon>
    </lineage>
</organism>
<evidence type="ECO:0000313" key="2">
    <source>
        <dbReference type="EMBL" id="KEQ90292.1"/>
    </source>
</evidence>
<protein>
    <recommendedName>
        <fullName evidence="1">Calcineurin-like phosphoesterase domain-containing protein</fullName>
    </recommendedName>
</protein>
<dbReference type="GO" id="GO:0016787">
    <property type="term" value="F:hydrolase activity"/>
    <property type="evidence" value="ECO:0007669"/>
    <property type="project" value="InterPro"/>
</dbReference>
<feature type="domain" description="Calcineurin-like phosphoesterase" evidence="1">
    <location>
        <begin position="10"/>
        <end position="236"/>
    </location>
</feature>
<evidence type="ECO:0000313" key="3">
    <source>
        <dbReference type="Proteomes" id="UP000030641"/>
    </source>
</evidence>